<feature type="signal peptide" evidence="1">
    <location>
        <begin position="1"/>
        <end position="21"/>
    </location>
</feature>
<evidence type="ECO:0008006" key="4">
    <source>
        <dbReference type="Google" id="ProtNLM"/>
    </source>
</evidence>
<dbReference type="AlphaFoldDB" id="A0A2P6Q3T5"/>
<evidence type="ECO:0000256" key="1">
    <source>
        <dbReference type="SAM" id="SignalP"/>
    </source>
</evidence>
<dbReference type="Gramene" id="PRQ28835">
    <property type="protein sequence ID" value="PRQ28835"/>
    <property type="gene ID" value="RchiOBHm_Chr5g0007281"/>
</dbReference>
<organism evidence="2 3">
    <name type="scientific">Rosa chinensis</name>
    <name type="common">China rose</name>
    <dbReference type="NCBI Taxonomy" id="74649"/>
    <lineage>
        <taxon>Eukaryota</taxon>
        <taxon>Viridiplantae</taxon>
        <taxon>Streptophyta</taxon>
        <taxon>Embryophyta</taxon>
        <taxon>Tracheophyta</taxon>
        <taxon>Spermatophyta</taxon>
        <taxon>Magnoliopsida</taxon>
        <taxon>eudicotyledons</taxon>
        <taxon>Gunneridae</taxon>
        <taxon>Pentapetalae</taxon>
        <taxon>rosids</taxon>
        <taxon>fabids</taxon>
        <taxon>Rosales</taxon>
        <taxon>Rosaceae</taxon>
        <taxon>Rosoideae</taxon>
        <taxon>Rosoideae incertae sedis</taxon>
        <taxon>Rosa</taxon>
    </lineage>
</organism>
<dbReference type="Proteomes" id="UP000238479">
    <property type="component" value="Chromosome 5"/>
</dbReference>
<evidence type="ECO:0000313" key="3">
    <source>
        <dbReference type="Proteomes" id="UP000238479"/>
    </source>
</evidence>
<name>A0A2P6Q3T5_ROSCH</name>
<evidence type="ECO:0000313" key="2">
    <source>
        <dbReference type="EMBL" id="PRQ28835.1"/>
    </source>
</evidence>
<sequence length="87" mass="10163">MTCFKLVSLVMFSLLLPVAYQHEPAIVRLIPFSTLRRGYNDTSQSSHCFYVERNNFFLCLQVVENGNPLERNIWKDIVFQTLFVLSC</sequence>
<gene>
    <name evidence="2" type="ORF">RchiOBHm_Chr5g0007281</name>
</gene>
<keyword evidence="1" id="KW-0732">Signal</keyword>
<protein>
    <recommendedName>
        <fullName evidence="4">Secreted protein</fullName>
    </recommendedName>
</protein>
<feature type="chain" id="PRO_5015141947" description="Secreted protein" evidence="1">
    <location>
        <begin position="22"/>
        <end position="87"/>
    </location>
</feature>
<dbReference type="EMBL" id="PDCK01000043">
    <property type="protein sequence ID" value="PRQ28835.1"/>
    <property type="molecule type" value="Genomic_DNA"/>
</dbReference>
<keyword evidence="3" id="KW-1185">Reference proteome</keyword>
<comment type="caution">
    <text evidence="2">The sequence shown here is derived from an EMBL/GenBank/DDBJ whole genome shotgun (WGS) entry which is preliminary data.</text>
</comment>
<reference evidence="2 3" key="1">
    <citation type="journal article" date="2018" name="Nat. Genet.">
        <title>The Rosa genome provides new insights in the design of modern roses.</title>
        <authorList>
            <person name="Bendahmane M."/>
        </authorList>
    </citation>
    <scope>NUCLEOTIDE SEQUENCE [LARGE SCALE GENOMIC DNA]</scope>
    <source>
        <strain evidence="3">cv. Old Blush</strain>
    </source>
</reference>
<accession>A0A2P6Q3T5</accession>
<proteinExistence type="predicted"/>